<feature type="region of interest" description="Disordered" evidence="1">
    <location>
        <begin position="15"/>
        <end position="34"/>
    </location>
</feature>
<keyword evidence="3" id="KW-1185">Reference proteome</keyword>
<accession>M5RIU9</accession>
<dbReference type="AlphaFoldDB" id="M5RIU9"/>
<dbReference type="EMBL" id="ANOG01000547">
    <property type="protein sequence ID" value="EMI19243.1"/>
    <property type="molecule type" value="Genomic_DNA"/>
</dbReference>
<dbReference type="PATRIC" id="fig|1265738.3.peg.3846"/>
<evidence type="ECO:0000313" key="3">
    <source>
        <dbReference type="Proteomes" id="UP000011991"/>
    </source>
</evidence>
<evidence type="ECO:0000313" key="2">
    <source>
        <dbReference type="EMBL" id="EMI19243.1"/>
    </source>
</evidence>
<sequence>MHYPNCITDAADIRLGTHHPAQQGSPPAKKGYDQGERCLALPSFTRQKIHGRNQRIPTEHFLH</sequence>
<reference evidence="2 3" key="1">
    <citation type="journal article" date="2013" name="Mar. Genomics">
        <title>Expression of sulfatases in Rhodopirellula baltica and the diversity of sulfatases in the genus Rhodopirellula.</title>
        <authorList>
            <person name="Wegner C.E."/>
            <person name="Richter-Heitmann T."/>
            <person name="Klindworth A."/>
            <person name="Klockow C."/>
            <person name="Richter M."/>
            <person name="Achstetter T."/>
            <person name="Glockner F.O."/>
            <person name="Harder J."/>
        </authorList>
    </citation>
    <scope>NUCLEOTIDE SEQUENCE [LARGE SCALE GENOMIC DNA]</scope>
    <source>
        <strain evidence="2 3">SM1</strain>
    </source>
</reference>
<protein>
    <submittedName>
        <fullName evidence="2">Uncharacterized protein</fullName>
    </submittedName>
</protein>
<name>M5RIU9_9BACT</name>
<evidence type="ECO:0000256" key="1">
    <source>
        <dbReference type="SAM" id="MobiDB-lite"/>
    </source>
</evidence>
<comment type="caution">
    <text evidence="2">The sequence shown here is derived from an EMBL/GenBank/DDBJ whole genome shotgun (WGS) entry which is preliminary data.</text>
</comment>
<organism evidence="2 3">
    <name type="scientific">Rhodopirellula maiorica SM1</name>
    <dbReference type="NCBI Taxonomy" id="1265738"/>
    <lineage>
        <taxon>Bacteria</taxon>
        <taxon>Pseudomonadati</taxon>
        <taxon>Planctomycetota</taxon>
        <taxon>Planctomycetia</taxon>
        <taxon>Pirellulales</taxon>
        <taxon>Pirellulaceae</taxon>
        <taxon>Novipirellula</taxon>
    </lineage>
</organism>
<dbReference type="Proteomes" id="UP000011991">
    <property type="component" value="Unassembled WGS sequence"/>
</dbReference>
<gene>
    <name evidence="2" type="ORF">RMSM_03837</name>
</gene>
<proteinExistence type="predicted"/>